<dbReference type="PANTHER" id="PTHR12126">
    <property type="entry name" value="NADH-UBIQUINONE OXIDOREDUCTASE 39 KDA SUBUNIT-RELATED"/>
    <property type="match status" value="1"/>
</dbReference>
<dbReference type="CDD" id="cd05271">
    <property type="entry name" value="NDUFA9_like_SDR_a"/>
    <property type="match status" value="1"/>
</dbReference>
<dbReference type="Pfam" id="PF01370">
    <property type="entry name" value="Epimerase"/>
    <property type="match status" value="1"/>
</dbReference>
<dbReference type="Gene3D" id="3.40.50.720">
    <property type="entry name" value="NAD(P)-binding Rossmann-like Domain"/>
    <property type="match status" value="1"/>
</dbReference>
<evidence type="ECO:0000313" key="2">
    <source>
        <dbReference type="EMBL" id="GAA4023087.1"/>
    </source>
</evidence>
<dbReference type="RefSeq" id="WP_344707701.1">
    <property type="nucleotide sequence ID" value="NZ_BAABBQ010000001.1"/>
</dbReference>
<dbReference type="InterPro" id="IPR051207">
    <property type="entry name" value="ComplexI_NDUFA9_subunit"/>
</dbReference>
<gene>
    <name evidence="2" type="ORF">GCM10022280_24740</name>
</gene>
<comment type="caution">
    <text evidence="2">The sequence shown here is derived from an EMBL/GenBank/DDBJ whole genome shotgun (WGS) entry which is preliminary data.</text>
</comment>
<keyword evidence="3" id="KW-1185">Reference proteome</keyword>
<dbReference type="PANTHER" id="PTHR12126:SF11">
    <property type="entry name" value="NADH DEHYDROGENASE [UBIQUINONE] 1 ALPHA SUBCOMPLEX SUBUNIT 9, MITOCHONDRIAL"/>
    <property type="match status" value="1"/>
</dbReference>
<reference evidence="3" key="1">
    <citation type="journal article" date="2019" name="Int. J. Syst. Evol. Microbiol.">
        <title>The Global Catalogue of Microorganisms (GCM) 10K type strain sequencing project: providing services to taxonomists for standard genome sequencing and annotation.</title>
        <authorList>
            <consortium name="The Broad Institute Genomics Platform"/>
            <consortium name="The Broad Institute Genome Sequencing Center for Infectious Disease"/>
            <person name="Wu L."/>
            <person name="Ma J."/>
        </authorList>
    </citation>
    <scope>NUCLEOTIDE SEQUENCE [LARGE SCALE GENOMIC DNA]</scope>
    <source>
        <strain evidence="3">JCM 17563</strain>
    </source>
</reference>
<protein>
    <submittedName>
        <fullName evidence="2">Complex I NDUFA9 subunit family protein</fullName>
    </submittedName>
</protein>
<dbReference type="Proteomes" id="UP001500235">
    <property type="component" value="Unassembled WGS sequence"/>
</dbReference>
<organism evidence="2 3">
    <name type="scientific">Sphingomonas swuensis</name>
    <dbReference type="NCBI Taxonomy" id="977800"/>
    <lineage>
        <taxon>Bacteria</taxon>
        <taxon>Pseudomonadati</taxon>
        <taxon>Pseudomonadota</taxon>
        <taxon>Alphaproteobacteria</taxon>
        <taxon>Sphingomonadales</taxon>
        <taxon>Sphingomonadaceae</taxon>
        <taxon>Sphingomonas</taxon>
    </lineage>
</organism>
<dbReference type="InterPro" id="IPR036291">
    <property type="entry name" value="NAD(P)-bd_dom_sf"/>
</dbReference>
<accession>A0ABP7TAI8</accession>
<dbReference type="EMBL" id="BAABBQ010000001">
    <property type="protein sequence ID" value="GAA4023087.1"/>
    <property type="molecule type" value="Genomic_DNA"/>
</dbReference>
<feature type="domain" description="NAD-dependent epimerase/dehydratase" evidence="1">
    <location>
        <begin position="11"/>
        <end position="215"/>
    </location>
</feature>
<evidence type="ECO:0000259" key="1">
    <source>
        <dbReference type="Pfam" id="PF01370"/>
    </source>
</evidence>
<dbReference type="SUPFAM" id="SSF51735">
    <property type="entry name" value="NAD(P)-binding Rossmann-fold domains"/>
    <property type="match status" value="1"/>
</dbReference>
<proteinExistence type="predicted"/>
<sequence>MTGTHWHQRIVTVFGGGGFIGRYVCEALFKTGVRVRVAQRTPRDAFFLQPLAAVGQLDLVRADFTRPDTLGAAVEGAWGVINLVGAFSGKLDAIHGSAPGRIAELAAATGAESLVHVSAIGVSEDSPSTYARTKAAGEAAVRKAYPRASIVRPSVVFGPEDDFTNRFAGMARMPFLPVLGGGTRFQPIFARDLGQAIARAALEPERFGGETYELGGPDVFTMAELNAVIAEAAGQSPEILPLPNFVGDAMSRLGFLPGAPITRDQWLMLQKDNVASGPGLEAFGITPTPLPAVAPEWLGRFHKGGRFASRRAQASVG</sequence>
<name>A0ABP7TAI8_9SPHN</name>
<evidence type="ECO:0000313" key="3">
    <source>
        <dbReference type="Proteomes" id="UP001500235"/>
    </source>
</evidence>
<dbReference type="InterPro" id="IPR001509">
    <property type="entry name" value="Epimerase_deHydtase"/>
</dbReference>